<name>A0AAD3CY72_9STRA</name>
<dbReference type="SUPFAM" id="SSF144232">
    <property type="entry name" value="HIT/MYND zinc finger-like"/>
    <property type="match status" value="1"/>
</dbReference>
<evidence type="ECO:0000256" key="4">
    <source>
        <dbReference type="PROSITE-ProRule" id="PRU00134"/>
    </source>
</evidence>
<feature type="domain" description="MYND-type" evidence="5">
    <location>
        <begin position="325"/>
        <end position="365"/>
    </location>
</feature>
<protein>
    <recommendedName>
        <fullName evidence="5">MYND-type domain-containing protein</fullName>
    </recommendedName>
</protein>
<dbReference type="Proteomes" id="UP001054902">
    <property type="component" value="Unassembled WGS sequence"/>
</dbReference>
<evidence type="ECO:0000256" key="3">
    <source>
        <dbReference type="ARBA" id="ARBA00022833"/>
    </source>
</evidence>
<evidence type="ECO:0000313" key="6">
    <source>
        <dbReference type="EMBL" id="GFH53175.1"/>
    </source>
</evidence>
<dbReference type="Pfam" id="PF01753">
    <property type="entry name" value="zf-MYND"/>
    <property type="match status" value="1"/>
</dbReference>
<dbReference type="GO" id="GO:0008270">
    <property type="term" value="F:zinc ion binding"/>
    <property type="evidence" value="ECO:0007669"/>
    <property type="project" value="UniProtKB-KW"/>
</dbReference>
<evidence type="ECO:0000256" key="2">
    <source>
        <dbReference type="ARBA" id="ARBA00022771"/>
    </source>
</evidence>
<accession>A0AAD3CY72</accession>
<keyword evidence="3" id="KW-0862">Zinc</keyword>
<gene>
    <name evidence="6" type="ORF">CTEN210_09651</name>
</gene>
<dbReference type="AlphaFoldDB" id="A0AAD3CY72"/>
<organism evidence="6 7">
    <name type="scientific">Chaetoceros tenuissimus</name>
    <dbReference type="NCBI Taxonomy" id="426638"/>
    <lineage>
        <taxon>Eukaryota</taxon>
        <taxon>Sar</taxon>
        <taxon>Stramenopiles</taxon>
        <taxon>Ochrophyta</taxon>
        <taxon>Bacillariophyta</taxon>
        <taxon>Coscinodiscophyceae</taxon>
        <taxon>Chaetocerotophycidae</taxon>
        <taxon>Chaetocerotales</taxon>
        <taxon>Chaetocerotaceae</taxon>
        <taxon>Chaetoceros</taxon>
    </lineage>
</organism>
<dbReference type="EMBL" id="BLLK01000046">
    <property type="protein sequence ID" value="GFH53175.1"/>
    <property type="molecule type" value="Genomic_DNA"/>
</dbReference>
<evidence type="ECO:0000259" key="5">
    <source>
        <dbReference type="PROSITE" id="PS50865"/>
    </source>
</evidence>
<keyword evidence="7" id="KW-1185">Reference proteome</keyword>
<keyword evidence="1" id="KW-0479">Metal-binding</keyword>
<dbReference type="InterPro" id="IPR002893">
    <property type="entry name" value="Znf_MYND"/>
</dbReference>
<dbReference type="Gene3D" id="6.10.140.2220">
    <property type="match status" value="1"/>
</dbReference>
<dbReference type="PROSITE" id="PS01360">
    <property type="entry name" value="ZF_MYND_1"/>
    <property type="match status" value="1"/>
</dbReference>
<sequence>MSNPTALQLKTDLEKGLVLDGNEEDDILRITQKAGQPPFSTQLLVSINQYIHNQGEYVEERFKLDLTEQLKDVEVGERDSCTLHVLYSTMKNICTKASKELLQEAVTDTEMRIIFNHFVQMLKYAISRENKGVIIDEEFLYEAVALVSVLFESLNPSHEIIQEYLKSLASTAKRATVVPAQDSGVGYFLCESLIQCYVYSVTKNSTSKIASVEKKFMMMHKTGMLEQVLRHIHLPWTIADDNDSKERVRLFFITMASSSISLSKVFKAGSPSRDALVDILEGRIKPCAENEHVMEILEALKKFLDMGLTSGNPDDRFISMKNIECAKCGKQDFLQKLLVCGSCKYVRYCSRECQAADWKRHKHACKRRTSSLKNRSKNENCEAIAEKFLAEHRNSIYETMRKCYDGGDLVLDLNFSNDCAPELPPAFRNPPEFEVFPADIFWNREKDKAPAGHWFFEDLGGGTTCFSDGFINKVRKDVEVDPDDFNLFVFLKLSDSPGIYKNVIPRAAMKENYNESEEIRKSERYQQERSKFIQRFSDESQLSQLPNPVVKDFMSLLTNPEGKDLSASEKQEHVKNSLGNFFDMLQDISNEIII</sequence>
<proteinExistence type="predicted"/>
<keyword evidence="2 4" id="KW-0863">Zinc-finger</keyword>
<evidence type="ECO:0000313" key="7">
    <source>
        <dbReference type="Proteomes" id="UP001054902"/>
    </source>
</evidence>
<dbReference type="PROSITE" id="PS50865">
    <property type="entry name" value="ZF_MYND_2"/>
    <property type="match status" value="1"/>
</dbReference>
<comment type="caution">
    <text evidence="6">The sequence shown here is derived from an EMBL/GenBank/DDBJ whole genome shotgun (WGS) entry which is preliminary data.</text>
</comment>
<evidence type="ECO:0000256" key="1">
    <source>
        <dbReference type="ARBA" id="ARBA00022723"/>
    </source>
</evidence>
<reference evidence="6 7" key="1">
    <citation type="journal article" date="2021" name="Sci. Rep.">
        <title>The genome of the diatom Chaetoceros tenuissimus carries an ancient integrated fragment of an extant virus.</title>
        <authorList>
            <person name="Hongo Y."/>
            <person name="Kimura K."/>
            <person name="Takaki Y."/>
            <person name="Yoshida Y."/>
            <person name="Baba S."/>
            <person name="Kobayashi G."/>
            <person name="Nagasaki K."/>
            <person name="Hano T."/>
            <person name="Tomaru Y."/>
        </authorList>
    </citation>
    <scope>NUCLEOTIDE SEQUENCE [LARGE SCALE GENOMIC DNA]</scope>
    <source>
        <strain evidence="6 7">NIES-3715</strain>
    </source>
</reference>